<organism evidence="2 4">
    <name type="scientific">Rhizophagus clarus</name>
    <dbReference type="NCBI Taxonomy" id="94130"/>
    <lineage>
        <taxon>Eukaryota</taxon>
        <taxon>Fungi</taxon>
        <taxon>Fungi incertae sedis</taxon>
        <taxon>Mucoromycota</taxon>
        <taxon>Glomeromycotina</taxon>
        <taxon>Glomeromycetes</taxon>
        <taxon>Glomerales</taxon>
        <taxon>Glomeraceae</taxon>
        <taxon>Rhizophagus</taxon>
    </lineage>
</organism>
<dbReference type="EMBL" id="BEXD01002002">
    <property type="protein sequence ID" value="GBB96663.1"/>
    <property type="molecule type" value="Genomic_DNA"/>
</dbReference>
<reference evidence="2 4" key="1">
    <citation type="submission" date="2017-11" db="EMBL/GenBank/DDBJ databases">
        <title>The genome of Rhizophagus clarus HR1 reveals common genetic basis of auxotrophy among arbuscular mycorrhizal fungi.</title>
        <authorList>
            <person name="Kobayashi Y."/>
        </authorList>
    </citation>
    <scope>NUCLEOTIDE SEQUENCE [LARGE SCALE GENOMIC DNA]</scope>
    <source>
        <strain evidence="2 4">HR1</strain>
    </source>
</reference>
<keyword evidence="3" id="KW-0489">Methyltransferase</keyword>
<dbReference type="Proteomes" id="UP000615446">
    <property type="component" value="Unassembled WGS sequence"/>
</dbReference>
<proteinExistence type="predicted"/>
<dbReference type="Gene3D" id="3.40.50.150">
    <property type="entry name" value="Vaccinia Virus protein VP39"/>
    <property type="match status" value="1"/>
</dbReference>
<keyword evidence="4" id="KW-1185">Reference proteome</keyword>
<evidence type="ECO:0000313" key="4">
    <source>
        <dbReference type="Proteomes" id="UP000247702"/>
    </source>
</evidence>
<feature type="domain" description="Methyltransferase" evidence="1">
    <location>
        <begin position="83"/>
        <end position="175"/>
    </location>
</feature>
<accession>A0A2Z6R2X0</accession>
<dbReference type="PANTHER" id="PTHR43591">
    <property type="entry name" value="METHYLTRANSFERASE"/>
    <property type="match status" value="1"/>
</dbReference>
<evidence type="ECO:0000259" key="1">
    <source>
        <dbReference type="Pfam" id="PF13649"/>
    </source>
</evidence>
<sequence>MYRHLKPEKNYKPHDYVPLPPPNFDIFHYKGERKYISGLNHLLPVDDDEFDRIQHQHIIYYHVWRNHFSAPIHELLSKGGAKVLDVGCGPAMWTLEMASLYPCSKFTGIDVAPIYPVEIKPLNVEFLQVNIVKHGLPYDDNTFDYVFSRLKGFSYTIKDWKFVISEICRVCKVGGYVEFMEKDVKFDIRKESTRKALSRFEKNLRRKNIEPIISPKIEQYIRETNNFPIINHEKRDVPTGEWGDNENDTYKIGKNNDVIIKWGAKNIKNVMIEVFDYDEKQWDLIVDDFMKELDEHHIYDNIHRIYAKKETERKEEVRKHKFNFSLLRLRSLLSCCKKPKKKSSKNN</sequence>
<protein>
    <submittedName>
        <fullName evidence="3">S-adenosyl-L-methionine-dependent methyltransferase</fullName>
    </submittedName>
</protein>
<dbReference type="InterPro" id="IPR029063">
    <property type="entry name" value="SAM-dependent_MTases_sf"/>
</dbReference>
<dbReference type="AlphaFoldDB" id="A0A2Z6R2X0"/>
<comment type="caution">
    <text evidence="2">The sequence shown here is derived from an EMBL/GenBank/DDBJ whole genome shotgun (WGS) entry which is preliminary data.</text>
</comment>
<name>A0A2Z6R2X0_9GLOM</name>
<dbReference type="InterPro" id="IPR041698">
    <property type="entry name" value="Methyltransf_25"/>
</dbReference>
<keyword evidence="3" id="KW-0808">Transferase</keyword>
<dbReference type="GO" id="GO:0032259">
    <property type="term" value="P:methylation"/>
    <property type="evidence" value="ECO:0007669"/>
    <property type="project" value="UniProtKB-KW"/>
</dbReference>
<dbReference type="Proteomes" id="UP000247702">
    <property type="component" value="Unassembled WGS sequence"/>
</dbReference>
<evidence type="ECO:0000313" key="3">
    <source>
        <dbReference type="EMBL" id="GES74454.1"/>
    </source>
</evidence>
<dbReference type="PANTHER" id="PTHR43591:SF24">
    <property type="entry name" value="2-METHOXY-6-POLYPRENYL-1,4-BENZOQUINOL METHYLASE, MITOCHONDRIAL"/>
    <property type="match status" value="1"/>
</dbReference>
<dbReference type="CDD" id="cd02440">
    <property type="entry name" value="AdoMet_MTases"/>
    <property type="match status" value="1"/>
</dbReference>
<gene>
    <name evidence="3" type="ORF">RCL2_000193500</name>
    <name evidence="2" type="ORF">RclHR1_02800013</name>
</gene>
<reference evidence="3" key="2">
    <citation type="submission" date="2019-10" db="EMBL/GenBank/DDBJ databases">
        <title>Conservation and host-specific expression of non-tandemly repeated heterogenous ribosome RNA gene in arbuscular mycorrhizal fungi.</title>
        <authorList>
            <person name="Maeda T."/>
            <person name="Kobayashi Y."/>
            <person name="Nakagawa T."/>
            <person name="Ezawa T."/>
            <person name="Yamaguchi K."/>
            <person name="Bino T."/>
            <person name="Nishimoto Y."/>
            <person name="Shigenobu S."/>
            <person name="Kawaguchi M."/>
        </authorList>
    </citation>
    <scope>NUCLEOTIDE SEQUENCE</scope>
    <source>
        <strain evidence="3">HR1</strain>
    </source>
</reference>
<dbReference type="GO" id="GO:0008168">
    <property type="term" value="F:methyltransferase activity"/>
    <property type="evidence" value="ECO:0007669"/>
    <property type="project" value="UniProtKB-KW"/>
</dbReference>
<dbReference type="EMBL" id="BLAL01000012">
    <property type="protein sequence ID" value="GES74454.1"/>
    <property type="molecule type" value="Genomic_DNA"/>
</dbReference>
<dbReference type="SUPFAM" id="SSF53335">
    <property type="entry name" value="S-adenosyl-L-methionine-dependent methyltransferases"/>
    <property type="match status" value="1"/>
</dbReference>
<evidence type="ECO:0000313" key="2">
    <source>
        <dbReference type="EMBL" id="GBB96663.1"/>
    </source>
</evidence>
<dbReference type="STRING" id="94130.A0A2Z6R2X0"/>
<dbReference type="Pfam" id="PF13649">
    <property type="entry name" value="Methyltransf_25"/>
    <property type="match status" value="1"/>
</dbReference>
<dbReference type="OrthoDB" id="2013972at2759"/>